<dbReference type="EC" id="3.1.3.2" evidence="3"/>
<dbReference type="GO" id="GO:0003993">
    <property type="term" value="F:acid phosphatase activity"/>
    <property type="evidence" value="ECO:0007669"/>
    <property type="project" value="UniProtKB-EC"/>
</dbReference>
<dbReference type="Pfam" id="PF00328">
    <property type="entry name" value="His_Phos_2"/>
    <property type="match status" value="1"/>
</dbReference>
<feature type="signal peptide" evidence="8">
    <location>
        <begin position="1"/>
        <end position="20"/>
    </location>
</feature>
<comment type="catalytic activity">
    <reaction evidence="1">
        <text>a phosphate monoester + H2O = an alcohol + phosphate</text>
        <dbReference type="Rhea" id="RHEA:15017"/>
        <dbReference type="ChEBI" id="CHEBI:15377"/>
        <dbReference type="ChEBI" id="CHEBI:30879"/>
        <dbReference type="ChEBI" id="CHEBI:43474"/>
        <dbReference type="ChEBI" id="CHEBI:67140"/>
        <dbReference type="EC" id="3.1.3.2"/>
    </reaction>
</comment>
<gene>
    <name evidence="9" type="ORF">TKK_003080</name>
</gene>
<evidence type="ECO:0000313" key="9">
    <source>
        <dbReference type="EMBL" id="KAL3404085.1"/>
    </source>
</evidence>
<accession>A0ABD2XFR5</accession>
<dbReference type="Proteomes" id="UP001627154">
    <property type="component" value="Unassembled WGS sequence"/>
</dbReference>
<evidence type="ECO:0000256" key="5">
    <source>
        <dbReference type="ARBA" id="ARBA00022801"/>
    </source>
</evidence>
<reference evidence="9 10" key="1">
    <citation type="journal article" date="2024" name="bioRxiv">
        <title>A reference genome for Trichogramma kaykai: A tiny desert-dwelling parasitoid wasp with competing sex-ratio distorters.</title>
        <authorList>
            <person name="Culotta J."/>
            <person name="Lindsey A.R."/>
        </authorList>
    </citation>
    <scope>NUCLEOTIDE SEQUENCE [LARGE SCALE GENOMIC DNA]</scope>
    <source>
        <strain evidence="9 10">KSX58</strain>
    </source>
</reference>
<evidence type="ECO:0000256" key="3">
    <source>
        <dbReference type="ARBA" id="ARBA00012646"/>
    </source>
</evidence>
<dbReference type="InterPro" id="IPR033379">
    <property type="entry name" value="Acid_Pase_AS"/>
</dbReference>
<keyword evidence="10" id="KW-1185">Reference proteome</keyword>
<dbReference type="PANTHER" id="PTHR11567">
    <property type="entry name" value="ACID PHOSPHATASE-RELATED"/>
    <property type="match status" value="1"/>
</dbReference>
<protein>
    <recommendedName>
        <fullName evidence="3">acid phosphatase</fullName>
        <ecNumber evidence="3">3.1.3.2</ecNumber>
    </recommendedName>
</protein>
<dbReference type="InterPro" id="IPR029033">
    <property type="entry name" value="His_PPase_superfam"/>
</dbReference>
<proteinExistence type="inferred from homology"/>
<dbReference type="InterPro" id="IPR000560">
    <property type="entry name" value="His_Pase_clade-2"/>
</dbReference>
<sequence>MGKFFFLLCLLAVQISLDSATPYRGSLKKISVVFRHGDRLPEPPPLGYYPNDPYLNTSFYPLHAGDLTNSGKRREFQIGRSLRKRYNEFLGPYYDPTELSATSTDFTRTKMSLLMVLAGLYPPKDKQVWMDEIDWQPIPFFTMPHEVNAFLRPTDCLAYQKERDRVQQSAEYHKDLLQFGDLMKNLTVLMGREVNDTKAIFHLFHTLMAEREMGLELPEWTKFYFPNGPVIGATVFHYRAESYSPLMKKLHGGTFLRKMLNDLSIDDIKKTPKIHLYSAHENNLAGILIAMDSWWNFIPEYSSAIVFELHEVESQYYIQVVYYYGIPTEFEELIIPGCDQPMCPLEEFLDLMADVMPDDILEACLGKPEESLFIPKDGDLPKWFYSKMRKWFNL</sequence>
<dbReference type="SUPFAM" id="SSF53254">
    <property type="entry name" value="Phosphoglycerate mutase-like"/>
    <property type="match status" value="1"/>
</dbReference>
<evidence type="ECO:0000256" key="6">
    <source>
        <dbReference type="ARBA" id="ARBA00023157"/>
    </source>
</evidence>
<feature type="chain" id="PRO_5044896950" description="acid phosphatase" evidence="8">
    <location>
        <begin position="21"/>
        <end position="394"/>
    </location>
</feature>
<dbReference type="EMBL" id="JBJJXI010000026">
    <property type="protein sequence ID" value="KAL3404085.1"/>
    <property type="molecule type" value="Genomic_DNA"/>
</dbReference>
<evidence type="ECO:0000256" key="4">
    <source>
        <dbReference type="ARBA" id="ARBA00022729"/>
    </source>
</evidence>
<comment type="caution">
    <text evidence="9">The sequence shown here is derived from an EMBL/GenBank/DDBJ whole genome shotgun (WGS) entry which is preliminary data.</text>
</comment>
<dbReference type="PANTHER" id="PTHR11567:SF211">
    <property type="entry name" value="PROSTATIC ACID PHOSPHATASE"/>
    <property type="match status" value="1"/>
</dbReference>
<dbReference type="Gene3D" id="3.40.50.1240">
    <property type="entry name" value="Phosphoglycerate mutase-like"/>
    <property type="match status" value="1"/>
</dbReference>
<evidence type="ECO:0000256" key="2">
    <source>
        <dbReference type="ARBA" id="ARBA00005375"/>
    </source>
</evidence>
<evidence type="ECO:0000256" key="8">
    <source>
        <dbReference type="SAM" id="SignalP"/>
    </source>
</evidence>
<keyword evidence="4 8" id="KW-0732">Signal</keyword>
<dbReference type="PROSITE" id="PS00616">
    <property type="entry name" value="HIS_ACID_PHOSPHAT_1"/>
    <property type="match status" value="1"/>
</dbReference>
<dbReference type="AlphaFoldDB" id="A0ABD2XFR5"/>
<comment type="similarity">
    <text evidence="2">Belongs to the histidine acid phosphatase family.</text>
</comment>
<dbReference type="InterPro" id="IPR050645">
    <property type="entry name" value="Histidine_acid_phosphatase"/>
</dbReference>
<keyword evidence="6" id="KW-1015">Disulfide bond</keyword>
<keyword evidence="5" id="KW-0378">Hydrolase</keyword>
<name>A0ABD2XFR5_9HYME</name>
<evidence type="ECO:0000256" key="7">
    <source>
        <dbReference type="ARBA" id="ARBA00023180"/>
    </source>
</evidence>
<dbReference type="CDD" id="cd07061">
    <property type="entry name" value="HP_HAP_like"/>
    <property type="match status" value="1"/>
</dbReference>
<evidence type="ECO:0000256" key="1">
    <source>
        <dbReference type="ARBA" id="ARBA00000032"/>
    </source>
</evidence>
<evidence type="ECO:0000313" key="10">
    <source>
        <dbReference type="Proteomes" id="UP001627154"/>
    </source>
</evidence>
<keyword evidence="7" id="KW-0325">Glycoprotein</keyword>
<organism evidence="9 10">
    <name type="scientific">Trichogramma kaykai</name>
    <dbReference type="NCBI Taxonomy" id="54128"/>
    <lineage>
        <taxon>Eukaryota</taxon>
        <taxon>Metazoa</taxon>
        <taxon>Ecdysozoa</taxon>
        <taxon>Arthropoda</taxon>
        <taxon>Hexapoda</taxon>
        <taxon>Insecta</taxon>
        <taxon>Pterygota</taxon>
        <taxon>Neoptera</taxon>
        <taxon>Endopterygota</taxon>
        <taxon>Hymenoptera</taxon>
        <taxon>Apocrita</taxon>
        <taxon>Proctotrupomorpha</taxon>
        <taxon>Chalcidoidea</taxon>
        <taxon>Trichogrammatidae</taxon>
        <taxon>Trichogramma</taxon>
    </lineage>
</organism>